<protein>
    <recommendedName>
        <fullName evidence="3">Bacterial alpha-L-rhamnosidase N-terminal domain-containing protein</fullName>
    </recommendedName>
</protein>
<dbReference type="AlphaFoldDB" id="A0A4Y7SDX7"/>
<name>A0A4Y7SDX7_COPMI</name>
<evidence type="ECO:0000313" key="1">
    <source>
        <dbReference type="EMBL" id="TEB19770.1"/>
    </source>
</evidence>
<reference evidence="1 2" key="1">
    <citation type="journal article" date="2019" name="Nat. Ecol. Evol.">
        <title>Megaphylogeny resolves global patterns of mushroom evolution.</title>
        <authorList>
            <person name="Varga T."/>
            <person name="Krizsan K."/>
            <person name="Foldi C."/>
            <person name="Dima B."/>
            <person name="Sanchez-Garcia M."/>
            <person name="Sanchez-Ramirez S."/>
            <person name="Szollosi G.J."/>
            <person name="Szarkandi J.G."/>
            <person name="Papp V."/>
            <person name="Albert L."/>
            <person name="Andreopoulos W."/>
            <person name="Angelini C."/>
            <person name="Antonin V."/>
            <person name="Barry K.W."/>
            <person name="Bougher N.L."/>
            <person name="Buchanan P."/>
            <person name="Buyck B."/>
            <person name="Bense V."/>
            <person name="Catcheside P."/>
            <person name="Chovatia M."/>
            <person name="Cooper J."/>
            <person name="Damon W."/>
            <person name="Desjardin D."/>
            <person name="Finy P."/>
            <person name="Geml J."/>
            <person name="Haridas S."/>
            <person name="Hughes K."/>
            <person name="Justo A."/>
            <person name="Karasinski D."/>
            <person name="Kautmanova I."/>
            <person name="Kiss B."/>
            <person name="Kocsube S."/>
            <person name="Kotiranta H."/>
            <person name="LaButti K.M."/>
            <person name="Lechner B.E."/>
            <person name="Liimatainen K."/>
            <person name="Lipzen A."/>
            <person name="Lukacs Z."/>
            <person name="Mihaltcheva S."/>
            <person name="Morgado L.N."/>
            <person name="Niskanen T."/>
            <person name="Noordeloos M.E."/>
            <person name="Ohm R.A."/>
            <person name="Ortiz-Santana B."/>
            <person name="Ovrebo C."/>
            <person name="Racz N."/>
            <person name="Riley R."/>
            <person name="Savchenko A."/>
            <person name="Shiryaev A."/>
            <person name="Soop K."/>
            <person name="Spirin V."/>
            <person name="Szebenyi C."/>
            <person name="Tomsovsky M."/>
            <person name="Tulloss R.E."/>
            <person name="Uehling J."/>
            <person name="Grigoriev I.V."/>
            <person name="Vagvolgyi C."/>
            <person name="Papp T."/>
            <person name="Martin F.M."/>
            <person name="Miettinen O."/>
            <person name="Hibbett D.S."/>
            <person name="Nagy L.G."/>
        </authorList>
    </citation>
    <scope>NUCLEOTIDE SEQUENCE [LARGE SCALE GENOMIC DNA]</scope>
    <source>
        <strain evidence="1 2">FP101781</strain>
    </source>
</reference>
<keyword evidence="2" id="KW-1185">Reference proteome</keyword>
<sequence length="270" mass="30300">MSSTGKLALSTKRGRALIPSDQALLTTLQTKANWIWCPDMKDLDGPDPPSTPEGEQCIIRNKFFYPTNKGRPTNTTLIITADDYMALYVDGVEIQPADVGHTWTRMYAFQVPLPVIQNQTASSLLLGIRGVNTFGYVGLVLAVQVAYETGDPDVFYTGLSDDTNEWRGQRLFDEGWEQPWYNADGWRPADKIPQSVRPLPTRPFRCRMSGGGVRIDPLRRGRTMVALCCKTMCSGLNSGRRCHTTPLRRCPKTQIGPPPRHCHLSLKWFL</sequence>
<comment type="caution">
    <text evidence="1">The sequence shown here is derived from an EMBL/GenBank/DDBJ whole genome shotgun (WGS) entry which is preliminary data.</text>
</comment>
<gene>
    <name evidence="1" type="ORF">FA13DRAFT_1743983</name>
</gene>
<accession>A0A4Y7SDX7</accession>
<organism evidence="1 2">
    <name type="scientific">Coprinellus micaceus</name>
    <name type="common">Glistening ink-cap mushroom</name>
    <name type="synonym">Coprinus micaceus</name>
    <dbReference type="NCBI Taxonomy" id="71717"/>
    <lineage>
        <taxon>Eukaryota</taxon>
        <taxon>Fungi</taxon>
        <taxon>Dikarya</taxon>
        <taxon>Basidiomycota</taxon>
        <taxon>Agaricomycotina</taxon>
        <taxon>Agaricomycetes</taxon>
        <taxon>Agaricomycetidae</taxon>
        <taxon>Agaricales</taxon>
        <taxon>Agaricineae</taxon>
        <taxon>Psathyrellaceae</taxon>
        <taxon>Coprinellus</taxon>
    </lineage>
</organism>
<dbReference type="EMBL" id="QPFP01000174">
    <property type="protein sequence ID" value="TEB19770.1"/>
    <property type="molecule type" value="Genomic_DNA"/>
</dbReference>
<proteinExistence type="predicted"/>
<dbReference type="OrthoDB" id="2959054at2759"/>
<dbReference type="Gene3D" id="2.60.120.260">
    <property type="entry name" value="Galactose-binding domain-like"/>
    <property type="match status" value="1"/>
</dbReference>
<evidence type="ECO:0000313" key="2">
    <source>
        <dbReference type="Proteomes" id="UP000298030"/>
    </source>
</evidence>
<evidence type="ECO:0008006" key="3">
    <source>
        <dbReference type="Google" id="ProtNLM"/>
    </source>
</evidence>
<dbReference type="Proteomes" id="UP000298030">
    <property type="component" value="Unassembled WGS sequence"/>
</dbReference>